<comment type="caution">
    <text evidence="4">The sequence shown here is derived from an EMBL/GenBank/DDBJ whole genome shotgun (WGS) entry which is preliminary data.</text>
</comment>
<evidence type="ECO:0000256" key="1">
    <source>
        <dbReference type="ARBA" id="ARBA00022553"/>
    </source>
</evidence>
<keyword evidence="5" id="KW-1185">Reference proteome</keyword>
<protein>
    <submittedName>
        <fullName evidence="4">Response regulator</fullName>
    </submittedName>
</protein>
<dbReference type="InterPro" id="IPR011006">
    <property type="entry name" value="CheY-like_superfamily"/>
</dbReference>
<evidence type="ECO:0000313" key="5">
    <source>
        <dbReference type="Proteomes" id="UP000282818"/>
    </source>
</evidence>
<dbReference type="SMART" id="SM00448">
    <property type="entry name" value="REC"/>
    <property type="match status" value="2"/>
</dbReference>
<dbReference type="GO" id="GO:0000160">
    <property type="term" value="P:phosphorelay signal transduction system"/>
    <property type="evidence" value="ECO:0007669"/>
    <property type="project" value="InterPro"/>
</dbReference>
<dbReference type="EMBL" id="SACQ01000014">
    <property type="protein sequence ID" value="RVU28284.1"/>
    <property type="molecule type" value="Genomic_DNA"/>
</dbReference>
<dbReference type="RefSeq" id="WP_127696171.1">
    <property type="nucleotide sequence ID" value="NZ_SACQ01000014.1"/>
</dbReference>
<dbReference type="Proteomes" id="UP000282818">
    <property type="component" value="Unassembled WGS sequence"/>
</dbReference>
<feature type="modified residue" description="4-aspartylphosphate" evidence="2">
    <location>
        <position position="196"/>
    </location>
</feature>
<accession>A0A437Q192</accession>
<proteinExistence type="predicted"/>
<reference evidence="4 5" key="1">
    <citation type="submission" date="2019-01" db="EMBL/GenBank/DDBJ databases">
        <authorList>
            <person name="Chen W.-M."/>
        </authorList>
    </citation>
    <scope>NUCLEOTIDE SEQUENCE [LARGE SCALE GENOMIC DNA]</scope>
    <source>
        <strain evidence="4 5">HPM-16</strain>
    </source>
</reference>
<sequence>MQQLSPADLRVLMIEPSAMQRRWITNELTESGIHMIDNATNEHEALDYLAHCAPDLVISSLYLPDGTATDLLAKIRANPSQETLPFILISSESKREQLEVFKQSGVVAILPKPFSQDQLLVAITSTIDILSEDELDLELYDVDTLRVLVVDDSKLARKVITRVLGNLGIQHIDQAEDGAQAINLLKEREFDLIVTDYNMPEVNGVELAEHVRDSETHSHIPVLMVTSEANDAHLSHVAQSGVNAITDKPFEPNTVKQLLASILDGR</sequence>
<dbReference type="AlphaFoldDB" id="A0A437Q192"/>
<dbReference type="Gene3D" id="3.40.50.2300">
    <property type="match status" value="2"/>
</dbReference>
<organism evidence="4 5">
    <name type="scientific">Neptunomonas marina</name>
    <dbReference type="NCBI Taxonomy" id="1815562"/>
    <lineage>
        <taxon>Bacteria</taxon>
        <taxon>Pseudomonadati</taxon>
        <taxon>Pseudomonadota</taxon>
        <taxon>Gammaproteobacteria</taxon>
        <taxon>Oceanospirillales</taxon>
        <taxon>Oceanospirillaceae</taxon>
        <taxon>Neptunomonas</taxon>
    </lineage>
</organism>
<evidence type="ECO:0000259" key="3">
    <source>
        <dbReference type="PROSITE" id="PS50110"/>
    </source>
</evidence>
<comment type="caution">
    <text evidence="2">Lacks conserved residue(s) required for the propagation of feature annotation.</text>
</comment>
<dbReference type="PANTHER" id="PTHR44591:SF3">
    <property type="entry name" value="RESPONSE REGULATORY DOMAIN-CONTAINING PROTEIN"/>
    <property type="match status" value="1"/>
</dbReference>
<keyword evidence="1 2" id="KW-0597">Phosphoprotein</keyword>
<dbReference type="InterPro" id="IPR050595">
    <property type="entry name" value="Bact_response_regulator"/>
</dbReference>
<name>A0A437Q192_9GAMM</name>
<feature type="domain" description="Response regulatory" evidence="3">
    <location>
        <begin position="10"/>
        <end position="127"/>
    </location>
</feature>
<dbReference type="SUPFAM" id="SSF52172">
    <property type="entry name" value="CheY-like"/>
    <property type="match status" value="2"/>
</dbReference>
<dbReference type="PANTHER" id="PTHR44591">
    <property type="entry name" value="STRESS RESPONSE REGULATOR PROTEIN 1"/>
    <property type="match status" value="1"/>
</dbReference>
<dbReference type="Pfam" id="PF00072">
    <property type="entry name" value="Response_reg"/>
    <property type="match status" value="2"/>
</dbReference>
<dbReference type="InterPro" id="IPR001789">
    <property type="entry name" value="Sig_transdc_resp-reg_receiver"/>
</dbReference>
<evidence type="ECO:0000256" key="2">
    <source>
        <dbReference type="PROSITE-ProRule" id="PRU00169"/>
    </source>
</evidence>
<evidence type="ECO:0000313" key="4">
    <source>
        <dbReference type="EMBL" id="RVU28284.1"/>
    </source>
</evidence>
<gene>
    <name evidence="4" type="ORF">EOE65_17575</name>
</gene>
<feature type="domain" description="Response regulatory" evidence="3">
    <location>
        <begin position="146"/>
        <end position="263"/>
    </location>
</feature>
<dbReference type="PROSITE" id="PS50110">
    <property type="entry name" value="RESPONSE_REGULATORY"/>
    <property type="match status" value="2"/>
</dbReference>